<dbReference type="InterPro" id="IPR001828">
    <property type="entry name" value="ANF_lig-bd_rcpt"/>
</dbReference>
<keyword evidence="4 12" id="KW-0812">Transmembrane</keyword>
<dbReference type="InterPro" id="IPR038550">
    <property type="entry name" value="GPCR_3_9-Cys_sf"/>
</dbReference>
<dbReference type="PANTHER" id="PTHR24061:SF599">
    <property type="entry name" value="G-PROTEIN COUPLED RECEPTORS FAMILY 3 PROFILE DOMAIN-CONTAINING PROTEIN"/>
    <property type="match status" value="1"/>
</dbReference>
<keyword evidence="6 12" id="KW-1133">Transmembrane helix</keyword>
<comment type="similarity">
    <text evidence="2">Belongs to the G-protein coupled receptor 3 family.</text>
</comment>
<feature type="transmembrane region" description="Helical" evidence="12">
    <location>
        <begin position="614"/>
        <end position="634"/>
    </location>
</feature>
<evidence type="ECO:0000256" key="2">
    <source>
        <dbReference type="ARBA" id="ARBA00007242"/>
    </source>
</evidence>
<sequence>MFPSEDKETLGILQLLLYFNWTWIGLFYISSESGEMFAQNILPMFTREGICFDFIEGLPKEKYSTDLTEMVADWFKTYRIIMESTASVILLHGENQIMIFLRTLPLISEFEDISGLRNGTIWIMTAQMEFTSLPFQRTWNIDFLHGAISLAVPSKEVLGFQKFIQMRNPVSEKEDGFIRVFWEHAFECSFPKSILDEDGGTTCSGEERLETLPGSVFEMSMTGQSYSVYNAVYAVAHALQAMLSSKLKHRGMADGGKRMLLDLQLWQLHHFLRSVSFNNSAGEKISFDQNGQIETNFDIINWITFPNQSFLQVKVGKVDPKAPRDTMLSISAGDITWPNMVNQEWPLSLCSDNCHAGYSKIKVEGKSFCCYDCLPCPEGKISNQTDMDDCIPCPEDQHPSHGQDSCIPKAISFLSFEEPLGISFATIAVSFSFITALVLGIFIKHRTTPIVRANNSNLTFTLLTSLLLSFLCAFLFIGQPSKISCLFQQVAFALMFSLAVACILSKTTIVILAFMATKPESRTRKWMGKQFSTSIVLSCVLVQAAICILWLATSPPFPDFNTQSMPEEIVLECNEGSSVMFYSVLGFMGSLALISFTVAFLARKLPDSYNEAKFITFSMLVFCSVWLSFVPTYLSIKGKYMVAVEIFSILASGGSLLFCIFSPKCFIIILRPELNKRGQLMRRRN</sequence>
<evidence type="ECO:0000256" key="4">
    <source>
        <dbReference type="ARBA" id="ARBA00022692"/>
    </source>
</evidence>
<keyword evidence="3" id="KW-1003">Cell membrane</keyword>
<evidence type="ECO:0000313" key="15">
    <source>
        <dbReference type="Proteomes" id="UP000001646"/>
    </source>
</evidence>
<feature type="transmembrane region" description="Helical" evidence="12">
    <location>
        <begin position="579"/>
        <end position="602"/>
    </location>
</feature>
<protein>
    <recommendedName>
        <fullName evidence="13">G-protein coupled receptors family 3 profile domain-containing protein</fullName>
    </recommendedName>
</protein>
<dbReference type="InterPro" id="IPR004073">
    <property type="entry name" value="GPCR_3_vmron_rcpt_2"/>
</dbReference>
<evidence type="ECO:0000256" key="5">
    <source>
        <dbReference type="ARBA" id="ARBA00022729"/>
    </source>
</evidence>
<keyword evidence="11" id="KW-0807">Transducer</keyword>
<feature type="transmembrane region" description="Helical" evidence="12">
    <location>
        <begin position="490"/>
        <end position="514"/>
    </location>
</feature>
<evidence type="ECO:0000256" key="6">
    <source>
        <dbReference type="ARBA" id="ARBA00022989"/>
    </source>
</evidence>
<dbReference type="InterPro" id="IPR028082">
    <property type="entry name" value="Peripla_BP_I"/>
</dbReference>
<dbReference type="InterPro" id="IPR011500">
    <property type="entry name" value="GPCR_3_9-Cys_dom"/>
</dbReference>
<evidence type="ECO:0000313" key="14">
    <source>
        <dbReference type="Ensembl" id="ENSACAP00000009432.3"/>
    </source>
</evidence>
<dbReference type="InterPro" id="IPR000337">
    <property type="entry name" value="GPCR_3"/>
</dbReference>
<evidence type="ECO:0000256" key="12">
    <source>
        <dbReference type="SAM" id="Phobius"/>
    </source>
</evidence>
<dbReference type="Bgee" id="ENSACAG00000009643">
    <property type="expression patterns" value="Expressed in kidney and 1 other cell type or tissue"/>
</dbReference>
<dbReference type="Ensembl" id="ENSACAT00000009629.3">
    <property type="protein sequence ID" value="ENSACAP00000009432.3"/>
    <property type="gene ID" value="ENSACAG00000009664.4"/>
</dbReference>
<feature type="transmembrane region" description="Helical" evidence="12">
    <location>
        <begin position="420"/>
        <end position="443"/>
    </location>
</feature>
<evidence type="ECO:0000256" key="8">
    <source>
        <dbReference type="ARBA" id="ARBA00023136"/>
    </source>
</evidence>
<evidence type="ECO:0000259" key="13">
    <source>
        <dbReference type="PROSITE" id="PS50259"/>
    </source>
</evidence>
<dbReference type="Gene3D" id="2.10.50.30">
    <property type="entry name" value="GPCR, family 3, nine cysteines domain"/>
    <property type="match status" value="1"/>
</dbReference>
<keyword evidence="15" id="KW-1185">Reference proteome</keyword>
<dbReference type="PROSITE" id="PS00981">
    <property type="entry name" value="G_PROTEIN_RECEP_F3_3"/>
    <property type="match status" value="1"/>
</dbReference>
<keyword evidence="10" id="KW-0325">Glycoprotein</keyword>
<dbReference type="PANTHER" id="PTHR24061">
    <property type="entry name" value="CALCIUM-SENSING RECEPTOR-RELATED"/>
    <property type="match status" value="1"/>
</dbReference>
<evidence type="ECO:0000256" key="10">
    <source>
        <dbReference type="ARBA" id="ARBA00023180"/>
    </source>
</evidence>
<evidence type="ECO:0000256" key="7">
    <source>
        <dbReference type="ARBA" id="ARBA00023040"/>
    </source>
</evidence>
<dbReference type="HOGENOM" id="CLU_005389_5_0_1"/>
<proteinExistence type="inferred from homology"/>
<dbReference type="AlphaFoldDB" id="H9GFF1"/>
<accession>H9GFF1</accession>
<dbReference type="Pfam" id="PF01094">
    <property type="entry name" value="ANF_receptor"/>
    <property type="match status" value="1"/>
</dbReference>
<reference evidence="14" key="3">
    <citation type="submission" date="2025-09" db="UniProtKB">
        <authorList>
            <consortium name="Ensembl"/>
        </authorList>
    </citation>
    <scope>IDENTIFICATION</scope>
</reference>
<reference evidence="14" key="1">
    <citation type="submission" date="2009-12" db="EMBL/GenBank/DDBJ databases">
        <title>The Genome Sequence of Anolis carolinensis (Green Anole Lizard).</title>
        <authorList>
            <consortium name="The Genome Sequencing Platform"/>
            <person name="Di Palma F."/>
            <person name="Alfoldi J."/>
            <person name="Heiman D."/>
            <person name="Young S."/>
            <person name="Grabherr M."/>
            <person name="Johnson J."/>
            <person name="Lander E.S."/>
            <person name="Lindblad-Toh K."/>
        </authorList>
    </citation>
    <scope>NUCLEOTIDE SEQUENCE [LARGE SCALE GENOMIC DNA]</scope>
    <source>
        <strain evidence="14">JBL SC #1</strain>
    </source>
</reference>
<dbReference type="Pfam" id="PF07562">
    <property type="entry name" value="NCD3G"/>
    <property type="match status" value="1"/>
</dbReference>
<dbReference type="PROSITE" id="PS50259">
    <property type="entry name" value="G_PROTEIN_RECEP_F3_4"/>
    <property type="match status" value="1"/>
</dbReference>
<dbReference type="PRINTS" id="PR01535">
    <property type="entry name" value="VOMERONASL2R"/>
</dbReference>
<reference evidence="14" key="2">
    <citation type="submission" date="2025-08" db="UniProtKB">
        <authorList>
            <consortium name="Ensembl"/>
        </authorList>
    </citation>
    <scope>IDENTIFICATION</scope>
</reference>
<dbReference type="InterPro" id="IPR017979">
    <property type="entry name" value="GPCR_3_CS"/>
</dbReference>
<feature type="transmembrane region" description="Helical" evidence="12">
    <location>
        <begin position="455"/>
        <end position="478"/>
    </location>
</feature>
<feature type="domain" description="G-protein coupled receptors family 3 profile" evidence="13">
    <location>
        <begin position="420"/>
        <end position="684"/>
    </location>
</feature>
<dbReference type="SUPFAM" id="SSF53822">
    <property type="entry name" value="Periplasmic binding protein-like I"/>
    <property type="match status" value="1"/>
</dbReference>
<dbReference type="eggNOG" id="KOG1056">
    <property type="taxonomic scope" value="Eukaryota"/>
</dbReference>
<dbReference type="PRINTS" id="PR00248">
    <property type="entry name" value="GPCRMGR"/>
</dbReference>
<evidence type="ECO:0000256" key="9">
    <source>
        <dbReference type="ARBA" id="ARBA00023170"/>
    </source>
</evidence>
<comment type="subcellular location">
    <subcellularLocation>
        <location evidence="1">Cell membrane</location>
        <topology evidence="1">Multi-pass membrane protein</topology>
    </subcellularLocation>
</comment>
<feature type="transmembrane region" description="Helical" evidence="12">
    <location>
        <begin position="535"/>
        <end position="553"/>
    </location>
</feature>
<dbReference type="FunFam" id="2.10.50.30:FF:000002">
    <property type="entry name" value="Vomeronasal 2 receptor, h1"/>
    <property type="match status" value="1"/>
</dbReference>
<keyword evidence="8 12" id="KW-0472">Membrane</keyword>
<feature type="transmembrane region" description="Helical" evidence="12">
    <location>
        <begin position="646"/>
        <end position="670"/>
    </location>
</feature>
<keyword evidence="9" id="KW-0675">Receptor</keyword>
<keyword evidence="5" id="KW-0732">Signal</keyword>
<evidence type="ECO:0000256" key="1">
    <source>
        <dbReference type="ARBA" id="ARBA00004651"/>
    </source>
</evidence>
<keyword evidence="7" id="KW-0297">G-protein coupled receptor</keyword>
<dbReference type="FunFam" id="3.40.50.2300:FF:000024">
    <property type="entry name" value="Vomeronasal 2, receptor 73"/>
    <property type="match status" value="1"/>
</dbReference>
<dbReference type="CDD" id="cd15283">
    <property type="entry name" value="7tmC_V2R_pheromone"/>
    <property type="match status" value="1"/>
</dbReference>
<organism evidence="14 15">
    <name type="scientific">Anolis carolinensis</name>
    <name type="common">Green anole</name>
    <name type="synonym">American chameleon</name>
    <dbReference type="NCBI Taxonomy" id="28377"/>
    <lineage>
        <taxon>Eukaryota</taxon>
        <taxon>Metazoa</taxon>
        <taxon>Chordata</taxon>
        <taxon>Craniata</taxon>
        <taxon>Vertebrata</taxon>
        <taxon>Euteleostomi</taxon>
        <taxon>Lepidosauria</taxon>
        <taxon>Squamata</taxon>
        <taxon>Bifurcata</taxon>
        <taxon>Unidentata</taxon>
        <taxon>Episquamata</taxon>
        <taxon>Toxicofera</taxon>
        <taxon>Iguania</taxon>
        <taxon>Dactyloidae</taxon>
        <taxon>Anolis</taxon>
    </lineage>
</organism>
<dbReference type="Proteomes" id="UP000001646">
    <property type="component" value="Unplaced"/>
</dbReference>
<dbReference type="GO" id="GO:0005886">
    <property type="term" value="C:plasma membrane"/>
    <property type="evidence" value="ECO:0007669"/>
    <property type="project" value="UniProtKB-SubCell"/>
</dbReference>
<dbReference type="InterPro" id="IPR017978">
    <property type="entry name" value="GPCR_3_C"/>
</dbReference>
<dbReference type="Pfam" id="PF00003">
    <property type="entry name" value="7tm_3"/>
    <property type="match status" value="1"/>
</dbReference>
<evidence type="ECO:0000256" key="11">
    <source>
        <dbReference type="ARBA" id="ARBA00023224"/>
    </source>
</evidence>
<dbReference type="InterPro" id="IPR000068">
    <property type="entry name" value="GPCR_3_Ca_sens_rcpt-rel"/>
</dbReference>
<evidence type="ECO:0000256" key="3">
    <source>
        <dbReference type="ARBA" id="ARBA00022475"/>
    </source>
</evidence>
<gene>
    <name evidence="14" type="primary">LOC103279549</name>
</gene>
<dbReference type="GO" id="GO:0004930">
    <property type="term" value="F:G protein-coupled receptor activity"/>
    <property type="evidence" value="ECO:0007669"/>
    <property type="project" value="UniProtKB-KW"/>
</dbReference>
<dbReference type="GeneTree" id="ENSGT00950000182788"/>
<dbReference type="Gene3D" id="3.40.50.2300">
    <property type="match status" value="2"/>
</dbReference>
<name>H9GFF1_ANOCA</name>